<reference evidence="2" key="1">
    <citation type="submission" date="2023-11" db="EMBL/GenBank/DDBJ databases">
        <title>Genome assemblies of two species of porcelain crab, Petrolisthes cinctipes and Petrolisthes manimaculis (Anomura: Porcellanidae).</title>
        <authorList>
            <person name="Angst P."/>
        </authorList>
    </citation>
    <scope>NUCLEOTIDE SEQUENCE</scope>
    <source>
        <strain evidence="2">PB745_02</strain>
        <tissue evidence="2">Gill</tissue>
    </source>
</reference>
<accession>A0AAE1QQ01</accession>
<keyword evidence="3" id="KW-1185">Reference proteome</keyword>
<name>A0AAE1QQ01_9EUCA</name>
<sequence>MWRVLGTSLTAWVNLIVDLIPLTAEVNTGYTSSDMDADMLDVALSNDNAVMLGVLQGYTPPSPPPSIPDLDDHQDECYLCLVRMFGGLSNT</sequence>
<evidence type="ECO:0000313" key="3">
    <source>
        <dbReference type="Proteomes" id="UP001292094"/>
    </source>
</evidence>
<comment type="caution">
    <text evidence="2">The sequence shown here is derived from an EMBL/GenBank/DDBJ whole genome shotgun (WGS) entry which is preliminary data.</text>
</comment>
<evidence type="ECO:0000256" key="1">
    <source>
        <dbReference type="SAM" id="SignalP"/>
    </source>
</evidence>
<feature type="chain" id="PRO_5042151749" evidence="1">
    <location>
        <begin position="25"/>
        <end position="91"/>
    </location>
</feature>
<organism evidence="2 3">
    <name type="scientific">Petrolisthes manimaculis</name>
    <dbReference type="NCBI Taxonomy" id="1843537"/>
    <lineage>
        <taxon>Eukaryota</taxon>
        <taxon>Metazoa</taxon>
        <taxon>Ecdysozoa</taxon>
        <taxon>Arthropoda</taxon>
        <taxon>Crustacea</taxon>
        <taxon>Multicrustacea</taxon>
        <taxon>Malacostraca</taxon>
        <taxon>Eumalacostraca</taxon>
        <taxon>Eucarida</taxon>
        <taxon>Decapoda</taxon>
        <taxon>Pleocyemata</taxon>
        <taxon>Anomura</taxon>
        <taxon>Galatheoidea</taxon>
        <taxon>Porcellanidae</taxon>
        <taxon>Petrolisthes</taxon>
    </lineage>
</organism>
<dbReference type="AlphaFoldDB" id="A0AAE1QQ01"/>
<gene>
    <name evidence="2" type="ORF">Pmani_000409</name>
</gene>
<protein>
    <submittedName>
        <fullName evidence="2">Uncharacterized protein</fullName>
    </submittedName>
</protein>
<dbReference type="EMBL" id="JAWZYT010000028">
    <property type="protein sequence ID" value="KAK4329227.1"/>
    <property type="molecule type" value="Genomic_DNA"/>
</dbReference>
<dbReference type="Proteomes" id="UP001292094">
    <property type="component" value="Unassembled WGS sequence"/>
</dbReference>
<proteinExistence type="predicted"/>
<keyword evidence="1" id="KW-0732">Signal</keyword>
<feature type="signal peptide" evidence="1">
    <location>
        <begin position="1"/>
        <end position="24"/>
    </location>
</feature>
<evidence type="ECO:0000313" key="2">
    <source>
        <dbReference type="EMBL" id="KAK4329227.1"/>
    </source>
</evidence>